<dbReference type="PANTHER" id="PTHR34677:SF3">
    <property type="entry name" value="BACTERIAL IG-LIKE DOMAIN-CONTAINING PROTEIN"/>
    <property type="match status" value="1"/>
</dbReference>
<name>A0ABU7LT84_9PROT</name>
<comment type="caution">
    <text evidence="3">The sequence shown here is derived from an EMBL/GenBank/DDBJ whole genome shotgun (WGS) entry which is preliminary data.</text>
</comment>
<proteinExistence type="predicted"/>
<accession>A0ABU7LT84</accession>
<evidence type="ECO:0000313" key="3">
    <source>
        <dbReference type="EMBL" id="MEE2527119.1"/>
    </source>
</evidence>
<gene>
    <name evidence="3" type="ORF">V0U79_12135</name>
</gene>
<dbReference type="RefSeq" id="WP_330199783.1">
    <property type="nucleotide sequence ID" value="NZ_JAZDRP010000008.1"/>
</dbReference>
<dbReference type="PANTHER" id="PTHR34677">
    <property type="match status" value="1"/>
</dbReference>
<sequence>AILTTDQLPTGTHNITARLQTNEPNFLPSTSEAIVHDVILTVGISGPATPVSGMFDLTVSFSNEITEFSSDDIAVTNGQVVDLVAQAATASANSTASTTGSIFIASINPSSDGNVDVVIPAGAARDGNGNSNTNSAQFSVQSDLTPPAVSLTGPSDAVRDSFDIAISFSEAVSGFTLEDVVIRDAVATDFRQLGSSAYALTLTPERSPSVSISIPSAAAQDVAGNDNLASETLTVAIDLNRELAVRMPGVGEGTVTSIPAGISCETDCSANFEVDAIVQLTALAEAGSSFAGWTAGVCRGSTDNRCSVTMVDDRTVAARFTLDDPPPGRIVAATLPGARSGYVGGPIITAFLSVISQSSSPAQGCRVTSPADAPVSLNYSAVDDQNQVTGEPDPLFDIPAGGLLSFVIGLSPDEETSASGYEFLPVISCENAGLDPIVGVNSVFLTIEAAPTPDILSIGVTPSGDGIITIPSSGGVGFMAASAVNIGAGDGSAAPGEITLQTSVDTGAVQLPASLEVCRIDADAICISPRGPSVTSIMGPNSPQFFAVFARDNSDGAGISLDPASARVFLRFADATGVIRSATSAAITAPSAQPTAEIGSLPAGRWSVLMRLEEGHWPSLQRRTLFVMEDGRVIVEGGDHPYQTQFSRTSEAGVFVHQSQDGTWTTTGSIRLGEEWADQPGNFWGVRDARSADITSWFDHAGRFGANLHLSAAGELRGLLDGCAVFGQAPLETNYAMTVYLTGCELSGIYLGIIDVPANDNDPVRLIIANDRFGWTQSQATVEER</sequence>
<feature type="domain" description="Bacterial repeat" evidence="1">
    <location>
        <begin position="266"/>
        <end position="322"/>
    </location>
</feature>
<feature type="domain" description="Bacterial Ig-like" evidence="2">
    <location>
        <begin position="147"/>
        <end position="236"/>
    </location>
</feature>
<evidence type="ECO:0000313" key="4">
    <source>
        <dbReference type="Proteomes" id="UP001354971"/>
    </source>
</evidence>
<dbReference type="InterPro" id="IPR044060">
    <property type="entry name" value="Bacterial_rp_domain"/>
</dbReference>
<dbReference type="Pfam" id="PF18998">
    <property type="entry name" value="Flg_new_2"/>
    <property type="match status" value="1"/>
</dbReference>
<feature type="non-terminal residue" evidence="3">
    <location>
        <position position="1"/>
    </location>
</feature>
<dbReference type="Pfam" id="PF19078">
    <property type="entry name" value="Big_12"/>
    <property type="match status" value="1"/>
</dbReference>
<dbReference type="EMBL" id="JAZDRP010000008">
    <property type="protein sequence ID" value="MEE2527119.1"/>
    <property type="molecule type" value="Genomic_DNA"/>
</dbReference>
<dbReference type="InterPro" id="IPR044048">
    <property type="entry name" value="Big_12"/>
</dbReference>
<keyword evidence="4" id="KW-1185">Reference proteome</keyword>
<organism evidence="3 4">
    <name type="scientific">Hyphobacterium lacteum</name>
    <dbReference type="NCBI Taxonomy" id="3116575"/>
    <lineage>
        <taxon>Bacteria</taxon>
        <taxon>Pseudomonadati</taxon>
        <taxon>Pseudomonadota</taxon>
        <taxon>Alphaproteobacteria</taxon>
        <taxon>Maricaulales</taxon>
        <taxon>Maricaulaceae</taxon>
        <taxon>Hyphobacterium</taxon>
    </lineage>
</organism>
<evidence type="ECO:0000259" key="1">
    <source>
        <dbReference type="Pfam" id="PF18998"/>
    </source>
</evidence>
<reference evidence="3 4" key="1">
    <citation type="submission" date="2024-01" db="EMBL/GenBank/DDBJ databases">
        <title>Hyphobacterium bacterium isolated from marine sediment.</title>
        <authorList>
            <person name="Zhao S."/>
        </authorList>
    </citation>
    <scope>NUCLEOTIDE SEQUENCE [LARGE SCALE GENOMIC DNA]</scope>
    <source>
        <strain evidence="4">HN65</strain>
    </source>
</reference>
<protein>
    <submittedName>
        <fullName evidence="3">Ig-like domain-containing protein</fullName>
    </submittedName>
</protein>
<evidence type="ECO:0000259" key="2">
    <source>
        <dbReference type="Pfam" id="PF19078"/>
    </source>
</evidence>
<dbReference type="Proteomes" id="UP001354971">
    <property type="component" value="Unassembled WGS sequence"/>
</dbReference>